<keyword evidence="1" id="KW-0472">Membrane</keyword>
<reference evidence="2" key="1">
    <citation type="submission" date="2023-04" db="EMBL/GenBank/DDBJ databases">
        <title>Phytophthora fragariaefolia NBRC 109709.</title>
        <authorList>
            <person name="Ichikawa N."/>
            <person name="Sato H."/>
            <person name="Tonouchi N."/>
        </authorList>
    </citation>
    <scope>NUCLEOTIDE SEQUENCE</scope>
    <source>
        <strain evidence="2">NBRC 109709</strain>
    </source>
</reference>
<evidence type="ECO:0000313" key="2">
    <source>
        <dbReference type="EMBL" id="GMF63985.1"/>
    </source>
</evidence>
<protein>
    <submittedName>
        <fullName evidence="2">Unnamed protein product</fullName>
    </submittedName>
</protein>
<evidence type="ECO:0000256" key="1">
    <source>
        <dbReference type="SAM" id="Phobius"/>
    </source>
</evidence>
<keyword evidence="1" id="KW-1133">Transmembrane helix</keyword>
<dbReference type="EMBL" id="BSXT01007584">
    <property type="protein sequence ID" value="GMF63985.1"/>
    <property type="molecule type" value="Genomic_DNA"/>
</dbReference>
<dbReference type="OrthoDB" id="128426at2759"/>
<accession>A0A9W7D996</accession>
<feature type="transmembrane region" description="Helical" evidence="1">
    <location>
        <begin position="53"/>
        <end position="74"/>
    </location>
</feature>
<proteinExistence type="predicted"/>
<gene>
    <name evidence="2" type="ORF">Pfra01_002794000</name>
</gene>
<sequence length="557" mass="62658">MIKTRVEPVKKERARGSSVDSTALTHDGELITVRFKGKKHEWKWQIFNLIRRLTSIASACLYVYFSMTATWWGLHVLTGAHNPTDTLRVFTSSLIKDYMGDGLINNSPLVQNVLGGDTAPRDYILFLESATSTSIDGCSGLPLFNPAIYGYDFLIPRYEEMVSDTKYSVAALEDLELVVMIVDCSFSQLKNGAPSELRVYNLVRSRYNSSQLHLMTVSLSVQEYEIPAHSKKGPAIVGMLTVLDDMQDKNVTQYYMAALTYPYQRSLDFEMYKVVGPTDESFLALTSIPRNPETEPVKHLLTARKRGFYNGDNQCNVRTMYSILDGVNATNALTRWEWIGEAVAVDSWAWEHCIHSFFGLQMAYSLLVLFLVTYQKIRSGKVWLGDPFASISTTTLVMRGLLVLLSWTIDSFWSINEFAMSRGAFLSAAQPISIHMEIMHADLLVVYLSLASFLSSIFQERMDPSVATLMFEAVHQNRESIIRMSSTVLKKITTKYAAQYKIGIATVTPVLAEMSPDAPVVIVSVSPKGCQVSCRILHPDDFSHVLLHNFRYPAQNI</sequence>
<dbReference type="Proteomes" id="UP001165121">
    <property type="component" value="Unassembled WGS sequence"/>
</dbReference>
<organism evidence="2 3">
    <name type="scientific">Phytophthora fragariaefolia</name>
    <dbReference type="NCBI Taxonomy" id="1490495"/>
    <lineage>
        <taxon>Eukaryota</taxon>
        <taxon>Sar</taxon>
        <taxon>Stramenopiles</taxon>
        <taxon>Oomycota</taxon>
        <taxon>Peronosporomycetes</taxon>
        <taxon>Peronosporales</taxon>
        <taxon>Peronosporaceae</taxon>
        <taxon>Phytophthora</taxon>
    </lineage>
</organism>
<comment type="caution">
    <text evidence="2">The sequence shown here is derived from an EMBL/GenBank/DDBJ whole genome shotgun (WGS) entry which is preliminary data.</text>
</comment>
<keyword evidence="3" id="KW-1185">Reference proteome</keyword>
<evidence type="ECO:0000313" key="3">
    <source>
        <dbReference type="Proteomes" id="UP001165121"/>
    </source>
</evidence>
<dbReference type="AlphaFoldDB" id="A0A9W7D996"/>
<name>A0A9W7D996_9STRA</name>
<keyword evidence="1" id="KW-0812">Transmembrane</keyword>